<feature type="compositionally biased region" description="Basic and acidic residues" evidence="2">
    <location>
        <begin position="398"/>
        <end position="408"/>
    </location>
</feature>
<dbReference type="PROSITE" id="PS51192">
    <property type="entry name" value="HELICASE_ATP_BIND_1"/>
    <property type="match status" value="1"/>
</dbReference>
<feature type="domain" description="Helicase C-terminal" evidence="4">
    <location>
        <begin position="259"/>
        <end position="402"/>
    </location>
</feature>
<dbReference type="Proteomes" id="UP000030161">
    <property type="component" value="Unassembled WGS sequence"/>
</dbReference>
<dbReference type="EMBL" id="AJIX01000006">
    <property type="protein sequence ID" value="KGR20667.1"/>
    <property type="molecule type" value="Genomic_DNA"/>
</dbReference>
<dbReference type="PANTHER" id="PTHR47396">
    <property type="entry name" value="TYPE I RESTRICTION ENZYME ECOKI R PROTEIN"/>
    <property type="match status" value="1"/>
</dbReference>
<dbReference type="InterPro" id="IPR027417">
    <property type="entry name" value="P-loop_NTPase"/>
</dbReference>
<dbReference type="GO" id="GO:0070125">
    <property type="term" value="P:mitochondrial translational elongation"/>
    <property type="evidence" value="ECO:0007669"/>
    <property type="project" value="TreeGrafter"/>
</dbReference>
<keyword evidence="1" id="KW-0347">Helicase</keyword>
<evidence type="ECO:0000313" key="6">
    <source>
        <dbReference type="Proteomes" id="UP000030161"/>
    </source>
</evidence>
<evidence type="ECO:0000259" key="3">
    <source>
        <dbReference type="PROSITE" id="PS51192"/>
    </source>
</evidence>
<dbReference type="AlphaFoldDB" id="A0AB34PYM3"/>
<dbReference type="GO" id="GO:0005524">
    <property type="term" value="F:ATP binding"/>
    <property type="evidence" value="ECO:0007669"/>
    <property type="project" value="InterPro"/>
</dbReference>
<proteinExistence type="predicted"/>
<dbReference type="GO" id="GO:0000403">
    <property type="term" value="F:Y-form DNA binding"/>
    <property type="evidence" value="ECO:0007669"/>
    <property type="project" value="TreeGrafter"/>
</dbReference>
<dbReference type="Gene3D" id="3.40.50.300">
    <property type="entry name" value="P-loop containing nucleotide triphosphate hydrolases"/>
    <property type="match status" value="2"/>
</dbReference>
<feature type="region of interest" description="Disordered" evidence="2">
    <location>
        <begin position="391"/>
        <end position="412"/>
    </location>
</feature>
<dbReference type="GO" id="GO:0061749">
    <property type="term" value="F:forked DNA-dependent helicase activity"/>
    <property type="evidence" value="ECO:0007669"/>
    <property type="project" value="TreeGrafter"/>
</dbReference>
<evidence type="ECO:0000313" key="5">
    <source>
        <dbReference type="EMBL" id="KGR20667.1"/>
    </source>
</evidence>
<reference evidence="5 6" key="1">
    <citation type="submission" date="2013-12" db="EMBL/GenBank/DDBJ databases">
        <title>The Genome Sequence of Candida albicans P78048.</title>
        <authorList>
            <consortium name="The Broad Institute Genome Sequencing Platform"/>
            <consortium name="The Broad Institute Genome Sequencing Center for Infectious Disease"/>
            <person name="Cuomo C."/>
            <person name="Bennett R."/>
            <person name="Hirakawa M."/>
            <person name="Noverr M."/>
            <person name="Mitchell A."/>
            <person name="Young S.K."/>
            <person name="Zeng Q."/>
            <person name="Gargeya S."/>
            <person name="Fitzgerald M."/>
            <person name="Abouelleil A."/>
            <person name="Alvarado L."/>
            <person name="Berlin A.M."/>
            <person name="Chapman S.B."/>
            <person name="Dewar J."/>
            <person name="Goldberg J."/>
            <person name="Griggs A."/>
            <person name="Gujja S."/>
            <person name="Hansen M."/>
            <person name="Howarth C."/>
            <person name="Imamovic A."/>
            <person name="Larimer J."/>
            <person name="McCowan C."/>
            <person name="Murphy C."/>
            <person name="Pearson M."/>
            <person name="Priest M."/>
            <person name="Roberts A."/>
            <person name="Saif S."/>
            <person name="Shea T."/>
            <person name="Sykes S."/>
            <person name="Wortman J."/>
            <person name="Nusbaum C."/>
            <person name="Birren B."/>
        </authorList>
    </citation>
    <scope>NUCLEOTIDE SEQUENCE [LARGE SCALE GENOMIC DNA]</scope>
    <source>
        <strain evidence="5 6">P78048</strain>
    </source>
</reference>
<dbReference type="CDD" id="cd18799">
    <property type="entry name" value="SF2_C_EcoAI-like"/>
    <property type="match status" value="1"/>
</dbReference>
<evidence type="ECO:0000259" key="4">
    <source>
        <dbReference type="PROSITE" id="PS51194"/>
    </source>
</evidence>
<evidence type="ECO:0008006" key="7">
    <source>
        <dbReference type="Google" id="ProtNLM"/>
    </source>
</evidence>
<keyword evidence="1" id="KW-0378">Hydrolase</keyword>
<dbReference type="Pfam" id="PF00271">
    <property type="entry name" value="Helicase_C"/>
    <property type="match status" value="1"/>
</dbReference>
<dbReference type="GO" id="GO:0032042">
    <property type="term" value="P:mitochondrial DNA metabolic process"/>
    <property type="evidence" value="ECO:0007669"/>
    <property type="project" value="TreeGrafter"/>
</dbReference>
<evidence type="ECO:0000256" key="1">
    <source>
        <dbReference type="ARBA" id="ARBA00022806"/>
    </source>
</evidence>
<dbReference type="InterPro" id="IPR050742">
    <property type="entry name" value="Helicase_Restrict-Modif_Enz"/>
</dbReference>
<evidence type="ECO:0000256" key="2">
    <source>
        <dbReference type="SAM" id="MobiDB-lite"/>
    </source>
</evidence>
<dbReference type="SMART" id="SM00490">
    <property type="entry name" value="HELICc"/>
    <property type="match status" value="1"/>
</dbReference>
<accession>A0AB34PYM3</accession>
<dbReference type="InterPro" id="IPR014001">
    <property type="entry name" value="Helicase_ATP-bd"/>
</dbReference>
<keyword evidence="1" id="KW-0067">ATP-binding</keyword>
<organism evidence="5 6">
    <name type="scientific">Candida albicans P78048</name>
    <dbReference type="NCBI Taxonomy" id="1094989"/>
    <lineage>
        <taxon>Eukaryota</taxon>
        <taxon>Fungi</taxon>
        <taxon>Dikarya</taxon>
        <taxon>Ascomycota</taxon>
        <taxon>Saccharomycotina</taxon>
        <taxon>Pichiomycetes</taxon>
        <taxon>Debaryomycetaceae</taxon>
        <taxon>Candida/Lodderomyces clade</taxon>
        <taxon>Candida</taxon>
    </lineage>
</organism>
<dbReference type="Pfam" id="PF04851">
    <property type="entry name" value="ResIII"/>
    <property type="match status" value="1"/>
</dbReference>
<keyword evidence="1" id="KW-0547">Nucleotide-binding</keyword>
<dbReference type="CDD" id="cd18032">
    <property type="entry name" value="DEXHc_RE_I_III_res"/>
    <property type="match status" value="1"/>
</dbReference>
<dbReference type="SUPFAM" id="SSF52540">
    <property type="entry name" value="P-loop containing nucleoside triphosphate hydrolases"/>
    <property type="match status" value="1"/>
</dbReference>
<dbReference type="GO" id="GO:0005759">
    <property type="term" value="C:mitochondrial matrix"/>
    <property type="evidence" value="ECO:0007669"/>
    <property type="project" value="TreeGrafter"/>
</dbReference>
<dbReference type="InterPro" id="IPR001650">
    <property type="entry name" value="Helicase_C-like"/>
</dbReference>
<name>A0AB34PYM3_CANAX</name>
<protein>
    <recommendedName>
        <fullName evidence="7">RNA helicase</fullName>
    </recommendedName>
</protein>
<dbReference type="PANTHER" id="PTHR47396:SF1">
    <property type="entry name" value="ATP-DEPENDENT HELICASE IRC3-RELATED"/>
    <property type="match status" value="1"/>
</dbReference>
<feature type="domain" description="Helicase ATP-binding" evidence="3">
    <location>
        <begin position="46"/>
        <end position="205"/>
    </location>
</feature>
<sequence>MNRLVLRVLSKYTRFSLPRLQFQNIRFSHSFPLRDYQQKAIDLILESSNSGVKRQAIEMATGSGKTVVFSHLIPLLKQKGTRALVLAHTQELITQSRDKINKVNPDLKVGIEMGKVRSKPDDDVVVASVMSLARSNRLERFNPNEFKTIIIDECHHAVAPSYLKILKHFHADTKDTDVHVIGFTATLARTDKQKLGTVFDKIVFQRSLPTMIENKELAEFKISNVNIKDLNLKNVPKKGGDYDSSSLYLALNQVDINEKILLAYMELAKDYKSTIIFCVNVEHCREVCGLFQQQGIDAQYVLGETSKIEREFIVEDFKQGKFPVLCNVGVFTEGTDIPNIDSIILARPTMSQSLMIQMIGRGLRLHKEKSHCHVIDLVGITKSSLALKATLSGEEPQEQEKRKYKDEKDSEEEDERLDDLEYIESIKSLRERRKLIVERALYYYNHGVSELQTIDGIQLFQRYMSDIEVVKDILMKGKLPWVALHRDSVWGVGGLDNTFFLIEKIKTNDRIEFKLTQNQLSRHSNSNHEEVEHIYTSSNILELMQKLDDTFPEHASYTAKYNTFRRKCHRYFAEFIISKLNTRISKYCHENGLERQQFLASLNDVIRGLHLVTAYRLKFALTYSPHCDYSIWKGNQLLAQAVTNCRKNTLSKYRD</sequence>
<dbReference type="GO" id="GO:0016787">
    <property type="term" value="F:hydrolase activity"/>
    <property type="evidence" value="ECO:0007669"/>
    <property type="project" value="InterPro"/>
</dbReference>
<dbReference type="PROSITE" id="PS51194">
    <property type="entry name" value="HELICASE_CTER"/>
    <property type="match status" value="1"/>
</dbReference>
<dbReference type="InterPro" id="IPR006935">
    <property type="entry name" value="Helicase/UvrB_N"/>
</dbReference>
<gene>
    <name evidence="5" type="ORF">MG3_00769</name>
</gene>
<dbReference type="SMART" id="SM00487">
    <property type="entry name" value="DEXDc"/>
    <property type="match status" value="1"/>
</dbReference>
<comment type="caution">
    <text evidence="5">The sequence shown here is derived from an EMBL/GenBank/DDBJ whole genome shotgun (WGS) entry which is preliminary data.</text>
</comment>
<dbReference type="GO" id="GO:0036121">
    <property type="term" value="F:double-stranded DNA helicase activity"/>
    <property type="evidence" value="ECO:0007669"/>
    <property type="project" value="TreeGrafter"/>
</dbReference>